<proteinExistence type="predicted"/>
<dbReference type="EMBL" id="JACCBB010000001">
    <property type="protein sequence ID" value="NYD23026.1"/>
    <property type="molecule type" value="Genomic_DNA"/>
</dbReference>
<keyword evidence="2" id="KW-0288">FMN</keyword>
<dbReference type="InterPro" id="IPR051814">
    <property type="entry name" value="NAD(P)H-dep_FMN_reductase"/>
</dbReference>
<dbReference type="PANTHER" id="PTHR43408:SF1">
    <property type="entry name" value="FMN REDUCTASE (NADPH)"/>
    <property type="match status" value="1"/>
</dbReference>
<gene>
    <name evidence="5" type="ORF">BJ968_002566</name>
</gene>
<comment type="caution">
    <text evidence="5">The sequence shown here is derived from an EMBL/GenBank/DDBJ whole genome shotgun (WGS) entry which is preliminary data.</text>
</comment>
<dbReference type="Pfam" id="PF03358">
    <property type="entry name" value="FMN_red"/>
    <property type="match status" value="1"/>
</dbReference>
<dbReference type="SUPFAM" id="SSF52218">
    <property type="entry name" value="Flavoproteins"/>
    <property type="match status" value="1"/>
</dbReference>
<dbReference type="GO" id="GO:0052873">
    <property type="term" value="F:FMN reductase (NADPH) activity"/>
    <property type="evidence" value="ECO:0007669"/>
    <property type="project" value="UniProtKB-EC"/>
</dbReference>
<dbReference type="InterPro" id="IPR029039">
    <property type="entry name" value="Flavoprotein-like_sf"/>
</dbReference>
<name>A0A7Y9DM37_9ACTN</name>
<dbReference type="Proteomes" id="UP000521922">
    <property type="component" value="Unassembled WGS sequence"/>
</dbReference>
<evidence type="ECO:0000259" key="4">
    <source>
        <dbReference type="Pfam" id="PF03358"/>
    </source>
</evidence>
<evidence type="ECO:0000256" key="2">
    <source>
        <dbReference type="ARBA" id="ARBA00022643"/>
    </source>
</evidence>
<dbReference type="RefSeq" id="WP_179752456.1">
    <property type="nucleotide sequence ID" value="NZ_BAAAGN010000010.1"/>
</dbReference>
<dbReference type="EC" id="1.5.1.38" evidence="5"/>
<dbReference type="InterPro" id="IPR005025">
    <property type="entry name" value="FMN_Rdtase-like_dom"/>
</dbReference>
<feature type="domain" description="NADPH-dependent FMN reductase-like" evidence="4">
    <location>
        <begin position="1"/>
        <end position="144"/>
    </location>
</feature>
<accession>A0A7Y9DM37</accession>
<evidence type="ECO:0000256" key="3">
    <source>
        <dbReference type="ARBA" id="ARBA00023002"/>
    </source>
</evidence>
<organism evidence="5 6">
    <name type="scientific">Kineococcus aurantiacus</name>
    <dbReference type="NCBI Taxonomy" id="37633"/>
    <lineage>
        <taxon>Bacteria</taxon>
        <taxon>Bacillati</taxon>
        <taxon>Actinomycetota</taxon>
        <taxon>Actinomycetes</taxon>
        <taxon>Kineosporiales</taxon>
        <taxon>Kineosporiaceae</taxon>
        <taxon>Kineococcus</taxon>
    </lineage>
</organism>
<keyword evidence="1" id="KW-0285">Flavoprotein</keyword>
<keyword evidence="6" id="KW-1185">Reference proteome</keyword>
<protein>
    <submittedName>
        <fullName evidence="5">FMN reductase</fullName>
        <ecNumber evidence="5">1.5.1.38</ecNumber>
    </submittedName>
</protein>
<sequence length="184" mass="18590">MRTVVVVGNPKPASRTLAAAVTTAGLLSGGDADQVVDQVIDVATLGPGLLGWGDETVRRAVADAASADLLVVASPTFKATYSGLLKLFLDQFAGGEGLRGVTAVPLMLGAAPTHALAPELLLKPVLSELGAAVPAPGLYLIDKDAEAHGASTPALVAYVERWGATLRATAAARQDTLAATRSAV</sequence>
<dbReference type="AlphaFoldDB" id="A0A7Y9DM37"/>
<evidence type="ECO:0000313" key="5">
    <source>
        <dbReference type="EMBL" id="NYD23026.1"/>
    </source>
</evidence>
<evidence type="ECO:0000313" key="6">
    <source>
        <dbReference type="Proteomes" id="UP000521922"/>
    </source>
</evidence>
<reference evidence="5 6" key="1">
    <citation type="submission" date="2020-07" db="EMBL/GenBank/DDBJ databases">
        <title>Sequencing the genomes of 1000 actinobacteria strains.</title>
        <authorList>
            <person name="Klenk H.-P."/>
        </authorList>
    </citation>
    <scope>NUCLEOTIDE SEQUENCE [LARGE SCALE GENOMIC DNA]</scope>
    <source>
        <strain evidence="5 6">DSM 7487</strain>
    </source>
</reference>
<dbReference type="PANTHER" id="PTHR43408">
    <property type="entry name" value="FMN REDUCTASE (NADPH)"/>
    <property type="match status" value="1"/>
</dbReference>
<dbReference type="Gene3D" id="3.40.50.360">
    <property type="match status" value="1"/>
</dbReference>
<evidence type="ECO:0000256" key="1">
    <source>
        <dbReference type="ARBA" id="ARBA00022630"/>
    </source>
</evidence>
<keyword evidence="3 5" id="KW-0560">Oxidoreductase</keyword>